<evidence type="ECO:0000313" key="1">
    <source>
        <dbReference type="EMBL" id="MFC5239035.1"/>
    </source>
</evidence>
<sequence length="42" mass="4284">MRKQVTVSAAVPGRVLYSELTAAERPGALSLGRALTGAGTRA</sequence>
<proteinExistence type="predicted"/>
<dbReference type="Proteomes" id="UP001596035">
    <property type="component" value="Unassembled WGS sequence"/>
</dbReference>
<comment type="caution">
    <text evidence="1">The sequence shown here is derived from an EMBL/GenBank/DDBJ whole genome shotgun (WGS) entry which is preliminary data.</text>
</comment>
<accession>A0ABW0DLX3</accession>
<reference evidence="2" key="1">
    <citation type="journal article" date="2019" name="Int. J. Syst. Evol. Microbiol.">
        <title>The Global Catalogue of Microorganisms (GCM) 10K type strain sequencing project: providing services to taxonomists for standard genome sequencing and annotation.</title>
        <authorList>
            <consortium name="The Broad Institute Genomics Platform"/>
            <consortium name="The Broad Institute Genome Sequencing Center for Infectious Disease"/>
            <person name="Wu L."/>
            <person name="Ma J."/>
        </authorList>
    </citation>
    <scope>NUCLEOTIDE SEQUENCE [LARGE SCALE GENOMIC DNA]</scope>
    <source>
        <strain evidence="2">CGMCC 4.7131</strain>
    </source>
</reference>
<protein>
    <submittedName>
        <fullName evidence="1">Uncharacterized protein</fullName>
    </submittedName>
</protein>
<dbReference type="EMBL" id="JBHSKN010000004">
    <property type="protein sequence ID" value="MFC5239035.1"/>
    <property type="molecule type" value="Genomic_DNA"/>
</dbReference>
<evidence type="ECO:0000313" key="2">
    <source>
        <dbReference type="Proteomes" id="UP001596035"/>
    </source>
</evidence>
<keyword evidence="2" id="KW-1185">Reference proteome</keyword>
<dbReference type="RefSeq" id="WP_344561231.1">
    <property type="nucleotide sequence ID" value="NZ_BAAATG010000021.1"/>
</dbReference>
<organism evidence="1 2">
    <name type="scientific">Streptomyces atrovirens</name>
    <dbReference type="NCBI Taxonomy" id="285556"/>
    <lineage>
        <taxon>Bacteria</taxon>
        <taxon>Bacillati</taxon>
        <taxon>Actinomycetota</taxon>
        <taxon>Actinomycetes</taxon>
        <taxon>Kitasatosporales</taxon>
        <taxon>Streptomycetaceae</taxon>
        <taxon>Streptomyces</taxon>
    </lineage>
</organism>
<name>A0ABW0DLX3_9ACTN</name>
<gene>
    <name evidence="1" type="ORF">ACFPWV_03740</name>
</gene>